<accession>A0A183USB7</accession>
<evidence type="ECO:0000256" key="2">
    <source>
        <dbReference type="SAM" id="Phobius"/>
    </source>
</evidence>
<gene>
    <name evidence="3" type="ORF">TCNE_LOCUS11387</name>
</gene>
<dbReference type="WBParaSite" id="TCNE_0001138701-mRNA-1">
    <property type="protein sequence ID" value="TCNE_0001138701-mRNA-1"/>
    <property type="gene ID" value="TCNE_0001138701"/>
</dbReference>
<feature type="transmembrane region" description="Helical" evidence="2">
    <location>
        <begin position="114"/>
        <end position="138"/>
    </location>
</feature>
<dbReference type="InterPro" id="IPR052728">
    <property type="entry name" value="O2_lipid_transport_reg"/>
</dbReference>
<feature type="region of interest" description="Disordered" evidence="1">
    <location>
        <begin position="202"/>
        <end position="221"/>
    </location>
</feature>
<dbReference type="AlphaFoldDB" id="A0A183USB7"/>
<dbReference type="PANTHER" id="PTHR11161:SF68">
    <property type="entry name" value="NOSE RESISTANT-TO-FLUOXETINE PROTEIN N-TERMINAL DOMAIN-CONTAINING PROTEIN"/>
    <property type="match status" value="1"/>
</dbReference>
<evidence type="ECO:0000256" key="1">
    <source>
        <dbReference type="SAM" id="MobiDB-lite"/>
    </source>
</evidence>
<proteinExistence type="predicted"/>
<protein>
    <submittedName>
        <fullName evidence="5">Acyl_transf_3 domain-containing protein</fullName>
    </submittedName>
</protein>
<keyword evidence="2" id="KW-1133">Transmembrane helix</keyword>
<dbReference type="Proteomes" id="UP000050794">
    <property type="component" value="Unassembled WGS sequence"/>
</dbReference>
<dbReference type="PANTHER" id="PTHR11161">
    <property type="entry name" value="O-ACYLTRANSFERASE"/>
    <property type="match status" value="1"/>
</dbReference>
<feature type="compositionally biased region" description="Low complexity" evidence="1">
    <location>
        <begin position="206"/>
        <end position="221"/>
    </location>
</feature>
<sequence length="400" mass="44802">MFDNQRLTSSAIVDKMFLMLYASPQARIASFLIVSYEYAGIVFFLGERTLWSIGVALLIWLCEKGQLSAINAVLCCNKWIVLSRLSFGFYLTHEPLLLYLVWSRREPIMPSSPSYFLLFGFIASMFSLFTAFIVAILIEIPLLVIERSIFNCARTTNDTFKTRSEKCDGNSKFELFHLLPTTSIWNTDPVAIEESSWPTELKGPYSSESANSQSSDDVSLSKVRVEPPRLQTMSIGTQTEADSPKSSVVSYEQRLNDEVNSIKTEERNEVLPNDIGSSISTASSCESATNSSKIGFSWVDNLLSDIDKYNEHKPSDNENSISIKVNETLPQPLLTTVADDLDDICEDEQSDTSESGSSSVSSKTVKTVIGIELDVIIRQRMRRGDEILKRQNISNEATEY</sequence>
<keyword evidence="2" id="KW-0812">Transmembrane</keyword>
<evidence type="ECO:0000313" key="4">
    <source>
        <dbReference type="Proteomes" id="UP000050794"/>
    </source>
</evidence>
<name>A0A183USB7_TOXCA</name>
<organism evidence="4 5">
    <name type="scientific">Toxocara canis</name>
    <name type="common">Canine roundworm</name>
    <dbReference type="NCBI Taxonomy" id="6265"/>
    <lineage>
        <taxon>Eukaryota</taxon>
        <taxon>Metazoa</taxon>
        <taxon>Ecdysozoa</taxon>
        <taxon>Nematoda</taxon>
        <taxon>Chromadorea</taxon>
        <taxon>Rhabditida</taxon>
        <taxon>Spirurina</taxon>
        <taxon>Ascaridomorpha</taxon>
        <taxon>Ascaridoidea</taxon>
        <taxon>Toxocaridae</taxon>
        <taxon>Toxocara</taxon>
    </lineage>
</organism>
<evidence type="ECO:0000313" key="3">
    <source>
        <dbReference type="EMBL" id="VDM42708.1"/>
    </source>
</evidence>
<evidence type="ECO:0000313" key="5">
    <source>
        <dbReference type="WBParaSite" id="TCNE_0001138701-mRNA-1"/>
    </source>
</evidence>
<keyword evidence="2" id="KW-0472">Membrane</keyword>
<feature type="transmembrane region" description="Helical" evidence="2">
    <location>
        <begin position="81"/>
        <end position="102"/>
    </location>
</feature>
<keyword evidence="4" id="KW-1185">Reference proteome</keyword>
<reference evidence="3 4" key="2">
    <citation type="submission" date="2018-11" db="EMBL/GenBank/DDBJ databases">
        <authorList>
            <consortium name="Pathogen Informatics"/>
        </authorList>
    </citation>
    <scope>NUCLEOTIDE SEQUENCE [LARGE SCALE GENOMIC DNA]</scope>
</reference>
<reference evidence="5" key="1">
    <citation type="submission" date="2016-06" db="UniProtKB">
        <authorList>
            <consortium name="WormBaseParasite"/>
        </authorList>
    </citation>
    <scope>IDENTIFICATION</scope>
</reference>
<feature type="transmembrane region" description="Helical" evidence="2">
    <location>
        <begin position="40"/>
        <end position="61"/>
    </location>
</feature>
<dbReference type="EMBL" id="UYWY01020841">
    <property type="protein sequence ID" value="VDM42708.1"/>
    <property type="molecule type" value="Genomic_DNA"/>
</dbReference>